<feature type="compositionally biased region" description="Low complexity" evidence="6">
    <location>
        <begin position="1"/>
        <end position="15"/>
    </location>
</feature>
<keyword evidence="4 5" id="KW-0653">Protein transport</keyword>
<evidence type="ECO:0000256" key="4">
    <source>
        <dbReference type="ARBA" id="ARBA00022927"/>
    </source>
</evidence>
<evidence type="ECO:0000256" key="6">
    <source>
        <dbReference type="SAM" id="MobiDB-lite"/>
    </source>
</evidence>
<dbReference type="InterPro" id="IPR000225">
    <property type="entry name" value="Armadillo"/>
</dbReference>
<dbReference type="AlphaFoldDB" id="A2ZPH2"/>
<dbReference type="FunFam" id="1.25.10.10:FF:000222">
    <property type="entry name" value="Importin subunit alpha"/>
    <property type="match status" value="2"/>
</dbReference>
<feature type="region of interest" description="Disordered" evidence="6">
    <location>
        <begin position="1"/>
        <end position="36"/>
    </location>
</feature>
<comment type="function">
    <text evidence="5">Binds specifically and directly to substrates containing either a simple or bipartite NLS motif. Promotes docking of import substrates to the nuclear envelope.</text>
</comment>
<evidence type="ECO:0000256" key="3">
    <source>
        <dbReference type="ARBA" id="ARBA00022737"/>
    </source>
</evidence>
<evidence type="ECO:0000256" key="1">
    <source>
        <dbReference type="ARBA" id="ARBA00010394"/>
    </source>
</evidence>
<keyword evidence="3" id="KW-0677">Repeat</keyword>
<dbReference type="GO" id="GO:0006606">
    <property type="term" value="P:protein import into nucleus"/>
    <property type="evidence" value="ECO:0007669"/>
    <property type="project" value="InterPro"/>
</dbReference>
<dbReference type="GO" id="GO:0061608">
    <property type="term" value="F:nuclear import signal receptor activity"/>
    <property type="evidence" value="ECO:0007669"/>
    <property type="project" value="InterPro"/>
</dbReference>
<dbReference type="SMART" id="SM00185">
    <property type="entry name" value="ARM"/>
    <property type="match status" value="5"/>
</dbReference>
<evidence type="ECO:0000313" key="7">
    <source>
        <dbReference type="EMBL" id="EAZ10619.1"/>
    </source>
</evidence>
<dbReference type="Gene3D" id="1.25.10.10">
    <property type="entry name" value="Leucine-rich Repeat Variant"/>
    <property type="match status" value="1"/>
</dbReference>
<evidence type="ECO:0000256" key="2">
    <source>
        <dbReference type="ARBA" id="ARBA00022448"/>
    </source>
</evidence>
<dbReference type="Proteomes" id="UP000007752">
    <property type="component" value="Chromosome 1"/>
</dbReference>
<dbReference type="GO" id="GO:0005737">
    <property type="term" value="C:cytoplasm"/>
    <property type="evidence" value="ECO:0007669"/>
    <property type="project" value="InterPro"/>
</dbReference>
<dbReference type="EMBL" id="CM000138">
    <property type="protein sequence ID" value="EAZ10619.1"/>
    <property type="molecule type" value="Genomic_DNA"/>
</dbReference>
<reference evidence="7" key="2">
    <citation type="submission" date="2008-12" db="EMBL/GenBank/DDBJ databases">
        <title>Improved gene annotation of the rice (Oryza sativa) genomes.</title>
        <authorList>
            <person name="Wang J."/>
            <person name="Li R."/>
            <person name="Fan W."/>
            <person name="Huang Q."/>
            <person name="Zhang J."/>
            <person name="Zhou Y."/>
            <person name="Hu Y."/>
            <person name="Zi S."/>
            <person name="Li J."/>
            <person name="Ni P."/>
            <person name="Zheng H."/>
            <person name="Zhang Y."/>
            <person name="Zhao M."/>
            <person name="Hao Q."/>
            <person name="McDermott J."/>
            <person name="Samudrala R."/>
            <person name="Kristiansen K."/>
            <person name="Wong G.K.-S."/>
        </authorList>
    </citation>
    <scope>NUCLEOTIDE SEQUENCE</scope>
</reference>
<keyword evidence="2 5" id="KW-0813">Transport</keyword>
<dbReference type="PIRSF" id="PIRSF005673">
    <property type="entry name" value="Importin_alpha"/>
    <property type="match status" value="1"/>
</dbReference>
<proteinExistence type="inferred from homology"/>
<dbReference type="SUPFAM" id="SSF48371">
    <property type="entry name" value="ARM repeat"/>
    <property type="match status" value="1"/>
</dbReference>
<comment type="similarity">
    <text evidence="1 5">Belongs to the importin alpha family.</text>
</comment>
<dbReference type="Pfam" id="PF00514">
    <property type="entry name" value="Arm"/>
    <property type="match status" value="4"/>
</dbReference>
<evidence type="ECO:0000256" key="5">
    <source>
        <dbReference type="PIRNR" id="PIRNR005673"/>
    </source>
</evidence>
<gene>
    <name evidence="7" type="ORF">OsJ_00451</name>
</gene>
<dbReference type="InterPro" id="IPR024931">
    <property type="entry name" value="Importin_alpha"/>
</dbReference>
<comment type="subunit">
    <text evidence="5">Forms a complex with importin subunit beta-1.</text>
</comment>
<dbReference type="InterPro" id="IPR016024">
    <property type="entry name" value="ARM-type_fold"/>
</dbReference>
<reference evidence="7" key="1">
    <citation type="journal article" date="2005" name="PLoS Biol.">
        <title>The genomes of Oryza sativa: a history of duplications.</title>
        <authorList>
            <person name="Yu J."/>
            <person name="Wang J."/>
            <person name="Lin W."/>
            <person name="Li S."/>
            <person name="Li H."/>
            <person name="Zhou J."/>
            <person name="Ni P."/>
            <person name="Dong W."/>
            <person name="Hu S."/>
            <person name="Zeng C."/>
            <person name="Zhang J."/>
            <person name="Zhang Y."/>
            <person name="Li R."/>
            <person name="Xu Z."/>
            <person name="Li S."/>
            <person name="Li X."/>
            <person name="Zheng H."/>
            <person name="Cong L."/>
            <person name="Lin L."/>
            <person name="Yin J."/>
            <person name="Geng J."/>
            <person name="Li G."/>
            <person name="Shi J."/>
            <person name="Liu J."/>
            <person name="Lv H."/>
            <person name="Li J."/>
            <person name="Wang J."/>
            <person name="Deng Y."/>
            <person name="Ran L."/>
            <person name="Shi X."/>
            <person name="Wang X."/>
            <person name="Wu Q."/>
            <person name="Li C."/>
            <person name="Ren X."/>
            <person name="Wang J."/>
            <person name="Wang X."/>
            <person name="Li D."/>
            <person name="Liu D."/>
            <person name="Zhang X."/>
            <person name="Ji Z."/>
            <person name="Zhao W."/>
            <person name="Sun Y."/>
            <person name="Zhang Z."/>
            <person name="Bao J."/>
            <person name="Han Y."/>
            <person name="Dong L."/>
            <person name="Ji J."/>
            <person name="Chen P."/>
            <person name="Wu S."/>
            <person name="Liu J."/>
            <person name="Xiao Y."/>
            <person name="Bu D."/>
            <person name="Tan J."/>
            <person name="Yang L."/>
            <person name="Ye C."/>
            <person name="Zhang J."/>
            <person name="Xu J."/>
            <person name="Zhou Y."/>
            <person name="Yu Y."/>
            <person name="Zhang B."/>
            <person name="Zhuang S."/>
            <person name="Wei H."/>
            <person name="Liu B."/>
            <person name="Lei M."/>
            <person name="Yu H."/>
            <person name="Li Y."/>
            <person name="Xu H."/>
            <person name="Wei S."/>
            <person name="He X."/>
            <person name="Fang L."/>
            <person name="Zhang Z."/>
            <person name="Zhang Y."/>
            <person name="Huang X."/>
            <person name="Su Z."/>
            <person name="Tong W."/>
            <person name="Li J."/>
            <person name="Tong Z."/>
            <person name="Li S."/>
            <person name="Ye J."/>
            <person name="Wang L."/>
            <person name="Fang L."/>
            <person name="Lei T."/>
            <person name="Chen C."/>
            <person name="Chen H."/>
            <person name="Xu Z."/>
            <person name="Li H."/>
            <person name="Huang H."/>
            <person name="Zhang F."/>
            <person name="Xu H."/>
            <person name="Li N."/>
            <person name="Zhao C."/>
            <person name="Li S."/>
            <person name="Dong L."/>
            <person name="Huang Y."/>
            <person name="Li L."/>
            <person name="Xi Y."/>
            <person name="Qi Q."/>
            <person name="Li W."/>
            <person name="Zhang B."/>
            <person name="Hu W."/>
            <person name="Zhang Y."/>
            <person name="Tian X."/>
            <person name="Jiao Y."/>
            <person name="Liang X."/>
            <person name="Jin J."/>
            <person name="Gao L."/>
            <person name="Zheng W."/>
            <person name="Hao B."/>
            <person name="Liu S."/>
            <person name="Wang W."/>
            <person name="Yuan L."/>
            <person name="Cao M."/>
            <person name="McDermott J."/>
            <person name="Samudrala R."/>
            <person name="Wang J."/>
            <person name="Wong G.K."/>
            <person name="Yang H."/>
        </authorList>
    </citation>
    <scope>NUCLEOTIDE SEQUENCE [LARGE SCALE GENOMIC DNA]</scope>
</reference>
<dbReference type="PANTHER" id="PTHR23316">
    <property type="entry name" value="IMPORTIN ALPHA"/>
    <property type="match status" value="1"/>
</dbReference>
<organism evidence="7">
    <name type="scientific">Oryza sativa subsp. japonica</name>
    <name type="common">Rice</name>
    <dbReference type="NCBI Taxonomy" id="39947"/>
    <lineage>
        <taxon>Eukaryota</taxon>
        <taxon>Viridiplantae</taxon>
        <taxon>Streptophyta</taxon>
        <taxon>Embryophyta</taxon>
        <taxon>Tracheophyta</taxon>
        <taxon>Spermatophyta</taxon>
        <taxon>Magnoliopsida</taxon>
        <taxon>Liliopsida</taxon>
        <taxon>Poales</taxon>
        <taxon>Poaceae</taxon>
        <taxon>BOP clade</taxon>
        <taxon>Oryzoideae</taxon>
        <taxon>Oryzeae</taxon>
        <taxon>Oryzinae</taxon>
        <taxon>Oryza</taxon>
        <taxon>Oryza sativa</taxon>
    </lineage>
</organism>
<sequence length="504" mass="54523">MADDSASPSPSSASPLQHHREALKSSVRNTAASRRREQAIAIGKERREALIRAKRVCRAPISGSDEAEMEEGDMVVDEEKACLEAKTAHAVEELKSALSIQGKGVQKKKIEALRDLRRLLSQPEVPLVDTAIKAGAVPLLVQYLSFGSSDEQLLEAAWCLTNIAAGEPEETKSLLPALPLLIAHLGEKSSTLVAEQCAWAIGNVAGEGAELRSTLLAQGALRPLTRLMFSSKGSTARTAAWAMSNLIKGPDPKAANELITIDGVLNAIIASLEKEDEELATEVAWVVVYLSALSDRGISLIVLRGLGNLIAADDYMVDSVLTVGHNIIDQALSGLIKCLKSDNRVLRKESSWALSNIAAGSFEHKKLIFASEATPVLIRLVTSMQFDIRREAAYTLGNLCVVPTGNCELPKIIVEHLVAIVDGGALPGFIHLVRSADVDTAGLGLQFLELVMRGYPNKQGPKLVEMEDGIEAMERFQFHENEQMRNMANGLVDEYFGEDYGLDE</sequence>
<protein>
    <recommendedName>
        <fullName evidence="5">Importin subunit alpha</fullName>
    </recommendedName>
</protein>
<accession>A2ZPH2</accession>
<name>A2ZPH2_ORYSJ</name>
<dbReference type="InterPro" id="IPR011989">
    <property type="entry name" value="ARM-like"/>
</dbReference>